<evidence type="ECO:0000313" key="2">
    <source>
        <dbReference type="Proteomes" id="UP000314294"/>
    </source>
</evidence>
<gene>
    <name evidence="1" type="ORF">EYF80_021068</name>
</gene>
<evidence type="ECO:0000313" key="1">
    <source>
        <dbReference type="EMBL" id="TNN68756.1"/>
    </source>
</evidence>
<protein>
    <submittedName>
        <fullName evidence="1">Uncharacterized protein</fullName>
    </submittedName>
</protein>
<dbReference type="EMBL" id="SRLO01000185">
    <property type="protein sequence ID" value="TNN68756.1"/>
    <property type="molecule type" value="Genomic_DNA"/>
</dbReference>
<sequence>MFTVGHTGITAALKGQFLILPRLLVRIPEAGPCGGYRRESFAFVREIPPEEAVPGGGADRRYITVTAPAARTGISQLAHQLNRVTSYTLLLMTIHVDLKVFCSSTSDRRKYFTASGLVSSCFSIASRESWRVVTGRAAAGACSR</sequence>
<organism evidence="1 2">
    <name type="scientific">Liparis tanakae</name>
    <name type="common">Tanaka's snailfish</name>
    <dbReference type="NCBI Taxonomy" id="230148"/>
    <lineage>
        <taxon>Eukaryota</taxon>
        <taxon>Metazoa</taxon>
        <taxon>Chordata</taxon>
        <taxon>Craniata</taxon>
        <taxon>Vertebrata</taxon>
        <taxon>Euteleostomi</taxon>
        <taxon>Actinopterygii</taxon>
        <taxon>Neopterygii</taxon>
        <taxon>Teleostei</taxon>
        <taxon>Neoteleostei</taxon>
        <taxon>Acanthomorphata</taxon>
        <taxon>Eupercaria</taxon>
        <taxon>Perciformes</taxon>
        <taxon>Cottioidei</taxon>
        <taxon>Cottales</taxon>
        <taxon>Liparidae</taxon>
        <taxon>Liparis</taxon>
    </lineage>
</organism>
<reference evidence="1 2" key="1">
    <citation type="submission" date="2019-03" db="EMBL/GenBank/DDBJ databases">
        <title>First draft genome of Liparis tanakae, snailfish: a comprehensive survey of snailfish specific genes.</title>
        <authorList>
            <person name="Kim W."/>
            <person name="Song I."/>
            <person name="Jeong J.-H."/>
            <person name="Kim D."/>
            <person name="Kim S."/>
            <person name="Ryu S."/>
            <person name="Song J.Y."/>
            <person name="Lee S.K."/>
        </authorList>
    </citation>
    <scope>NUCLEOTIDE SEQUENCE [LARGE SCALE GENOMIC DNA]</scope>
    <source>
        <tissue evidence="1">Muscle</tissue>
    </source>
</reference>
<keyword evidence="2" id="KW-1185">Reference proteome</keyword>
<proteinExistence type="predicted"/>
<accession>A0A4Z2HSD0</accession>
<name>A0A4Z2HSD0_9TELE</name>
<comment type="caution">
    <text evidence="1">The sequence shown here is derived from an EMBL/GenBank/DDBJ whole genome shotgun (WGS) entry which is preliminary data.</text>
</comment>
<dbReference type="Proteomes" id="UP000314294">
    <property type="component" value="Unassembled WGS sequence"/>
</dbReference>
<dbReference type="AlphaFoldDB" id="A0A4Z2HSD0"/>